<reference evidence="8" key="1">
    <citation type="journal article" date="2014" name="PLoS ONE">
        <title>Transcriptome-Based Identification of ABC Transporters in the Western Tarnished Plant Bug Lygus hesperus.</title>
        <authorList>
            <person name="Hull J.J."/>
            <person name="Chaney K."/>
            <person name="Geib S.M."/>
            <person name="Fabrick J.A."/>
            <person name="Brent C.S."/>
            <person name="Walsh D."/>
            <person name="Lavine L.C."/>
        </authorList>
    </citation>
    <scope>NUCLEOTIDE SEQUENCE</scope>
</reference>
<feature type="domain" description="CS" evidence="4">
    <location>
        <begin position="1"/>
        <end position="89"/>
    </location>
</feature>
<dbReference type="EMBL" id="GBHO01004804">
    <property type="protein sequence ID" value="JAG38800.1"/>
    <property type="molecule type" value="Transcribed_RNA"/>
</dbReference>
<gene>
    <name evidence="10" type="ORF">CM83_90166</name>
    <name evidence="6" type="ORF">CM83_90169</name>
    <name evidence="9" type="ORF">CM83_90174</name>
    <name evidence="8" type="ORF">CM83_90177</name>
    <name evidence="7" type="ORF">CM83_90179</name>
    <name evidence="11" type="ORF">CM83_90183</name>
    <name evidence="5" type="ORF">CM83_90186</name>
</gene>
<dbReference type="InterPro" id="IPR039742">
    <property type="entry name" value="Shq1"/>
</dbReference>
<dbReference type="GO" id="GO:0000493">
    <property type="term" value="P:box H/ACA snoRNP assembly"/>
    <property type="evidence" value="ECO:0007669"/>
    <property type="project" value="InterPro"/>
</dbReference>
<evidence type="ECO:0000313" key="7">
    <source>
        <dbReference type="EMBL" id="JAG26404.1"/>
    </source>
</evidence>
<reference evidence="8" key="2">
    <citation type="submission" date="2014-07" db="EMBL/GenBank/DDBJ databases">
        <authorList>
            <person name="Hull J."/>
        </authorList>
    </citation>
    <scope>NUCLEOTIDE SEQUENCE</scope>
</reference>
<dbReference type="EMBL" id="GBHO01002576">
    <property type="protein sequence ID" value="JAG41028.1"/>
    <property type="molecule type" value="Transcribed_RNA"/>
</dbReference>
<comment type="similarity">
    <text evidence="1">Belongs to the SHQ1 family.</text>
</comment>
<dbReference type="Gene3D" id="2.60.40.790">
    <property type="match status" value="1"/>
</dbReference>
<evidence type="ECO:0000259" key="4">
    <source>
        <dbReference type="PROSITE" id="PS51203"/>
    </source>
</evidence>
<evidence type="ECO:0000313" key="5">
    <source>
        <dbReference type="EMBL" id="JAG04481.1"/>
    </source>
</evidence>
<feature type="compositionally biased region" description="Acidic residues" evidence="3">
    <location>
        <begin position="446"/>
        <end position="456"/>
    </location>
</feature>
<dbReference type="GO" id="GO:0005737">
    <property type="term" value="C:cytoplasm"/>
    <property type="evidence" value="ECO:0007669"/>
    <property type="project" value="TreeGrafter"/>
</dbReference>
<dbReference type="EMBL" id="GBHO01017202">
    <property type="protein sequence ID" value="JAG26402.1"/>
    <property type="molecule type" value="Transcribed_RNA"/>
</dbReference>
<evidence type="ECO:0000313" key="9">
    <source>
        <dbReference type="EMBL" id="JAG31047.1"/>
    </source>
</evidence>
<feature type="compositionally biased region" description="Low complexity" evidence="3">
    <location>
        <begin position="457"/>
        <end position="467"/>
    </location>
</feature>
<dbReference type="EMBL" id="GBHO01017200">
    <property type="protein sequence ID" value="JAG26404.1"/>
    <property type="molecule type" value="Transcribed_RNA"/>
</dbReference>
<dbReference type="InterPro" id="IPR008978">
    <property type="entry name" value="HSP20-like_chaperone"/>
</dbReference>
<evidence type="ECO:0000313" key="8">
    <source>
        <dbReference type="EMBL" id="JAG26405.1"/>
    </source>
</evidence>
<evidence type="ECO:0000256" key="1">
    <source>
        <dbReference type="ARBA" id="ARBA00005607"/>
    </source>
</evidence>
<dbReference type="EMBL" id="GBHO01012557">
    <property type="protein sequence ID" value="JAG31047.1"/>
    <property type="molecule type" value="Transcribed_RNA"/>
</dbReference>
<dbReference type="Pfam" id="PF21413">
    <property type="entry name" value="SHQ1-like_CS"/>
    <property type="match status" value="1"/>
</dbReference>
<dbReference type="PROSITE" id="PS51203">
    <property type="entry name" value="CS"/>
    <property type="match status" value="1"/>
</dbReference>
<sequence>MLTPNFELKQTDRHVILEIKAPLANIARTELVADDFNVFFSSPPYYLRLKLPGQVRESLTESGTYDVDGGIFTFRLEKVIEGQDFEDLDLIGKFLFAHKKYQARPKIEVLDDVLPSSNSESEDEDEEQFWIAQQTVPAESPLTTPGYGFANKITGNGEALREEFYEIIELMDLEGTPVAERRLRREREELARFSDDHYLADFMEPSEINAIIEFKAPWEELLDNKLECKLTQDETEYLKDLGNRDYLLDAQAAKSALLSLADIVFAYAYNFRTFTGENTVESAWTINKLSATLSWFQTFETAVEVKVACMRRSLIYPLYRHYALSMKVLEDTVKILKLGRRQILKCLIDVHKLFNASEPRYLLNQLYITDYCIWLQKVSDHKIESLVKRLEEAPLTKVDVRLDLEELERAALMVLEEELEAVNAMLSNVSLKDDTSSELASSSGTSDEDSSSDSDETSGSTVDSDDT</sequence>
<dbReference type="PANTHER" id="PTHR12967">
    <property type="entry name" value="PROTEIN SHQ1 HOMOLOG"/>
    <property type="match status" value="1"/>
</dbReference>
<feature type="region of interest" description="Disordered" evidence="3">
    <location>
        <begin position="432"/>
        <end position="467"/>
    </location>
</feature>
<evidence type="ECO:0000256" key="3">
    <source>
        <dbReference type="SAM" id="MobiDB-lite"/>
    </source>
</evidence>
<dbReference type="GO" id="GO:0005654">
    <property type="term" value="C:nucleoplasm"/>
    <property type="evidence" value="ECO:0007669"/>
    <property type="project" value="TreeGrafter"/>
</dbReference>
<dbReference type="InterPro" id="IPR048696">
    <property type="entry name" value="SHQ1-like_CS"/>
</dbReference>
<dbReference type="Pfam" id="PF04925">
    <property type="entry name" value="SHQ1"/>
    <property type="match status" value="1"/>
</dbReference>
<accession>A0A0A9YA42</accession>
<dbReference type="EMBL" id="GBHO01039123">
    <property type="protein sequence ID" value="JAG04481.1"/>
    <property type="molecule type" value="Transcribed_RNA"/>
</dbReference>
<evidence type="ECO:0000256" key="2">
    <source>
        <dbReference type="ARBA" id="ARBA00013750"/>
    </source>
</evidence>
<dbReference type="PANTHER" id="PTHR12967:SF0">
    <property type="entry name" value="PROTEIN SHQ1 HOMOLOG"/>
    <property type="match status" value="1"/>
</dbReference>
<dbReference type="InterPro" id="IPR007009">
    <property type="entry name" value="Shq1_C"/>
</dbReference>
<dbReference type="GO" id="GO:0051082">
    <property type="term" value="F:unfolded protein binding"/>
    <property type="evidence" value="ECO:0007669"/>
    <property type="project" value="TreeGrafter"/>
</dbReference>
<dbReference type="EMBL" id="GBHO01017199">
    <property type="protein sequence ID" value="JAG26405.1"/>
    <property type="molecule type" value="Transcribed_RNA"/>
</dbReference>
<name>A0A0A9YA42_LYGHE</name>
<evidence type="ECO:0000313" key="6">
    <source>
        <dbReference type="EMBL" id="JAG26402.1"/>
    </source>
</evidence>
<dbReference type="AlphaFoldDB" id="A0A0A9YA42"/>
<protein>
    <recommendedName>
        <fullName evidence="2">Protein SHQ1 homolog</fullName>
    </recommendedName>
</protein>
<dbReference type="InterPro" id="IPR007052">
    <property type="entry name" value="CS_dom"/>
</dbReference>
<organism evidence="8">
    <name type="scientific">Lygus hesperus</name>
    <name type="common">Western plant bug</name>
    <dbReference type="NCBI Taxonomy" id="30085"/>
    <lineage>
        <taxon>Eukaryota</taxon>
        <taxon>Metazoa</taxon>
        <taxon>Ecdysozoa</taxon>
        <taxon>Arthropoda</taxon>
        <taxon>Hexapoda</taxon>
        <taxon>Insecta</taxon>
        <taxon>Pterygota</taxon>
        <taxon>Neoptera</taxon>
        <taxon>Paraneoptera</taxon>
        <taxon>Hemiptera</taxon>
        <taxon>Heteroptera</taxon>
        <taxon>Panheteroptera</taxon>
        <taxon>Cimicomorpha</taxon>
        <taxon>Miridae</taxon>
        <taxon>Mirini</taxon>
        <taxon>Lygus</taxon>
    </lineage>
</organism>
<evidence type="ECO:0000313" key="10">
    <source>
        <dbReference type="EMBL" id="JAG38800.1"/>
    </source>
</evidence>
<evidence type="ECO:0000313" key="11">
    <source>
        <dbReference type="EMBL" id="JAG41028.1"/>
    </source>
</evidence>
<proteinExistence type="inferred from homology"/>